<dbReference type="AlphaFoldDB" id="A0A1G9N292"/>
<dbReference type="STRING" id="525640.SAMN04487971_1256"/>
<accession>A0A1G9N292</accession>
<sequence>MAETIRTIEAVPEAWPELPANELILANAADTAAWAWQRIEAYCAHRWTPREVMWLVQGDGEWFPPIAPAVITKVESWEGGDWRPTVPEASPFGRLCLWGDAHRITATVGADNPPPPLVLKAATRLINYLCQQIDRNDPDLWATSMRWITSPPDEQITVRDGTATITRGDKTQESYTRPADYIAKALQYSGAADLLRPYRRAY</sequence>
<dbReference type="OrthoDB" id="7605215at2"/>
<evidence type="ECO:0000313" key="1">
    <source>
        <dbReference type="EMBL" id="SDL79965.1"/>
    </source>
</evidence>
<proteinExistence type="predicted"/>
<keyword evidence="2" id="KW-1185">Reference proteome</keyword>
<name>A0A1G9N292_9RHOB</name>
<dbReference type="EMBL" id="FNGE01000025">
    <property type="protein sequence ID" value="SDL79965.1"/>
    <property type="molecule type" value="Genomic_DNA"/>
</dbReference>
<reference evidence="2" key="1">
    <citation type="submission" date="2016-10" db="EMBL/GenBank/DDBJ databases">
        <authorList>
            <person name="Varghese N."/>
            <person name="Submissions S."/>
        </authorList>
    </citation>
    <scope>NUCLEOTIDE SEQUENCE [LARGE SCALE GENOMIC DNA]</scope>
    <source>
        <strain evidence="2">CGMCC 1.7655</strain>
    </source>
</reference>
<gene>
    <name evidence="1" type="ORF">SAMN04487971_1256</name>
</gene>
<protein>
    <submittedName>
        <fullName evidence="1">Uncharacterized protein</fullName>
    </submittedName>
</protein>
<dbReference type="Proteomes" id="UP000199555">
    <property type="component" value="Unassembled WGS sequence"/>
</dbReference>
<dbReference type="RefSeq" id="WP_139166779.1">
    <property type="nucleotide sequence ID" value="NZ_FNGE01000025.1"/>
</dbReference>
<evidence type="ECO:0000313" key="2">
    <source>
        <dbReference type="Proteomes" id="UP000199555"/>
    </source>
</evidence>
<organism evidence="1 2">
    <name type="scientific">Paracoccus chinensis</name>
    <dbReference type="NCBI Taxonomy" id="525640"/>
    <lineage>
        <taxon>Bacteria</taxon>
        <taxon>Pseudomonadati</taxon>
        <taxon>Pseudomonadota</taxon>
        <taxon>Alphaproteobacteria</taxon>
        <taxon>Rhodobacterales</taxon>
        <taxon>Paracoccaceae</taxon>
        <taxon>Paracoccus</taxon>
    </lineage>
</organism>